<dbReference type="EMBL" id="ML178829">
    <property type="protein sequence ID" value="TFL00405.1"/>
    <property type="molecule type" value="Genomic_DNA"/>
</dbReference>
<evidence type="ECO:0000256" key="1">
    <source>
        <dbReference type="SAM" id="SignalP"/>
    </source>
</evidence>
<organism evidence="3 4">
    <name type="scientific">Pterulicium gracile</name>
    <dbReference type="NCBI Taxonomy" id="1884261"/>
    <lineage>
        <taxon>Eukaryota</taxon>
        <taxon>Fungi</taxon>
        <taxon>Dikarya</taxon>
        <taxon>Basidiomycota</taxon>
        <taxon>Agaricomycotina</taxon>
        <taxon>Agaricomycetes</taxon>
        <taxon>Agaricomycetidae</taxon>
        <taxon>Agaricales</taxon>
        <taxon>Pleurotineae</taxon>
        <taxon>Pterulaceae</taxon>
        <taxon>Pterulicium</taxon>
    </lineage>
</organism>
<keyword evidence="4" id="KW-1185">Reference proteome</keyword>
<feature type="signal peptide" evidence="1">
    <location>
        <begin position="1"/>
        <end position="17"/>
    </location>
</feature>
<accession>A0A5C3QEA5</accession>
<dbReference type="Proteomes" id="UP000305067">
    <property type="component" value="Unassembled WGS sequence"/>
</dbReference>
<dbReference type="InterPro" id="IPR011042">
    <property type="entry name" value="6-blade_b-propeller_TolB-like"/>
</dbReference>
<evidence type="ECO:0000313" key="4">
    <source>
        <dbReference type="Proteomes" id="UP000305067"/>
    </source>
</evidence>
<dbReference type="InterPro" id="IPR052988">
    <property type="entry name" value="Oryzine_lactonohydrolase"/>
</dbReference>
<protein>
    <submittedName>
        <fullName evidence="3">D-lactonohydrolase-like protein</fullName>
    </submittedName>
</protein>
<dbReference type="Gene3D" id="2.120.10.30">
    <property type="entry name" value="TolB, C-terminal domain"/>
    <property type="match status" value="1"/>
</dbReference>
<dbReference type="OrthoDB" id="423498at2759"/>
<dbReference type="PANTHER" id="PTHR47064:SF2">
    <property type="entry name" value="SMP-30_GLUCONOLACTONASE_LRE-LIKE REGION DOMAIN-CONTAINING PROTEIN-RELATED"/>
    <property type="match status" value="1"/>
</dbReference>
<feature type="chain" id="PRO_5022719009" evidence="1">
    <location>
        <begin position="18"/>
        <end position="407"/>
    </location>
</feature>
<dbReference type="PANTHER" id="PTHR47064">
    <property type="entry name" value="PUTATIVE (AFU_ORTHOLOGUE AFUA_1G08990)-RELATED"/>
    <property type="match status" value="1"/>
</dbReference>
<dbReference type="SUPFAM" id="SSF63829">
    <property type="entry name" value="Calcium-dependent phosphotriesterase"/>
    <property type="match status" value="1"/>
</dbReference>
<keyword evidence="3" id="KW-0378">Hydrolase</keyword>
<evidence type="ECO:0000259" key="2">
    <source>
        <dbReference type="Pfam" id="PF08450"/>
    </source>
</evidence>
<name>A0A5C3QEA5_9AGAR</name>
<dbReference type="InterPro" id="IPR013658">
    <property type="entry name" value="SGL"/>
</dbReference>
<gene>
    <name evidence="3" type="ORF">BDV98DRAFT_613105</name>
</gene>
<dbReference type="GO" id="GO:0016787">
    <property type="term" value="F:hydrolase activity"/>
    <property type="evidence" value="ECO:0007669"/>
    <property type="project" value="UniProtKB-KW"/>
</dbReference>
<dbReference type="Pfam" id="PF08450">
    <property type="entry name" value="SGL"/>
    <property type="match status" value="1"/>
</dbReference>
<keyword evidence="1" id="KW-0732">Signal</keyword>
<reference evidence="3 4" key="1">
    <citation type="journal article" date="2019" name="Nat. Ecol. Evol.">
        <title>Megaphylogeny resolves global patterns of mushroom evolution.</title>
        <authorList>
            <person name="Varga T."/>
            <person name="Krizsan K."/>
            <person name="Foldi C."/>
            <person name="Dima B."/>
            <person name="Sanchez-Garcia M."/>
            <person name="Sanchez-Ramirez S."/>
            <person name="Szollosi G.J."/>
            <person name="Szarkandi J.G."/>
            <person name="Papp V."/>
            <person name="Albert L."/>
            <person name="Andreopoulos W."/>
            <person name="Angelini C."/>
            <person name="Antonin V."/>
            <person name="Barry K.W."/>
            <person name="Bougher N.L."/>
            <person name="Buchanan P."/>
            <person name="Buyck B."/>
            <person name="Bense V."/>
            <person name="Catcheside P."/>
            <person name="Chovatia M."/>
            <person name="Cooper J."/>
            <person name="Damon W."/>
            <person name="Desjardin D."/>
            <person name="Finy P."/>
            <person name="Geml J."/>
            <person name="Haridas S."/>
            <person name="Hughes K."/>
            <person name="Justo A."/>
            <person name="Karasinski D."/>
            <person name="Kautmanova I."/>
            <person name="Kiss B."/>
            <person name="Kocsube S."/>
            <person name="Kotiranta H."/>
            <person name="LaButti K.M."/>
            <person name="Lechner B.E."/>
            <person name="Liimatainen K."/>
            <person name="Lipzen A."/>
            <person name="Lukacs Z."/>
            <person name="Mihaltcheva S."/>
            <person name="Morgado L.N."/>
            <person name="Niskanen T."/>
            <person name="Noordeloos M.E."/>
            <person name="Ohm R.A."/>
            <person name="Ortiz-Santana B."/>
            <person name="Ovrebo C."/>
            <person name="Racz N."/>
            <person name="Riley R."/>
            <person name="Savchenko A."/>
            <person name="Shiryaev A."/>
            <person name="Soop K."/>
            <person name="Spirin V."/>
            <person name="Szebenyi C."/>
            <person name="Tomsovsky M."/>
            <person name="Tulloss R.E."/>
            <person name="Uehling J."/>
            <person name="Grigoriev I.V."/>
            <person name="Vagvolgyi C."/>
            <person name="Papp T."/>
            <person name="Martin F.M."/>
            <person name="Miettinen O."/>
            <person name="Hibbett D.S."/>
            <person name="Nagy L.G."/>
        </authorList>
    </citation>
    <scope>NUCLEOTIDE SEQUENCE [LARGE SCALE GENOMIC DNA]</scope>
    <source>
        <strain evidence="3 4">CBS 309.79</strain>
    </source>
</reference>
<sequence>MIALGFAAMAAAYFVYGQSVSASSTQPRMPAQAVLLEPSSFAVLGNEGLFRPAGNEHLLNPTNTTPPFLQVFHKAFLSDILGPDAFIVELASNDTFAFAHEAPIWVPDTNRLYFSSNNGGRLGNSGLEKNNVVSFIDLDEVQREIAANGKEEALNVAVTPLSFPDSIQMTNGGTGPHQGTLLLVNSGRGLFPPTIALVDPNPPHNTTVLLDNFFGRQFNALNDVKVHPRSKNIFFTDVTYGPLLGFRPPPHLPNQVYRLDPKTKAVRVVADGFDKCNGIAFSADGRTAYIADTGSHEGLKGVDETRPATIYAFDVDPRTEAFINRRVFAFVDTGVPDGIQVDRRGNVYSGCGDGVHVWDPMGTLLGKFFVGQVAANMVFAADGNLLILAETKVFLAKIGARGQSLVT</sequence>
<proteinExistence type="predicted"/>
<dbReference type="STRING" id="1884261.A0A5C3QEA5"/>
<feature type="domain" description="SMP-30/Gluconolactonase/LRE-like region" evidence="2">
    <location>
        <begin position="101"/>
        <end position="381"/>
    </location>
</feature>
<dbReference type="AlphaFoldDB" id="A0A5C3QEA5"/>
<evidence type="ECO:0000313" key="3">
    <source>
        <dbReference type="EMBL" id="TFL00405.1"/>
    </source>
</evidence>